<dbReference type="EMBL" id="JAUSTY010000017">
    <property type="protein sequence ID" value="MDQ0167534.1"/>
    <property type="molecule type" value="Genomic_DNA"/>
</dbReference>
<comment type="caution">
    <text evidence="1">The sequence shown here is derived from an EMBL/GenBank/DDBJ whole genome shotgun (WGS) entry which is preliminary data.</text>
</comment>
<organism evidence="1 2">
    <name type="scientific">Caldalkalibacillus horti</name>
    <dbReference type="NCBI Taxonomy" id="77523"/>
    <lineage>
        <taxon>Bacteria</taxon>
        <taxon>Bacillati</taxon>
        <taxon>Bacillota</taxon>
        <taxon>Bacilli</taxon>
        <taxon>Bacillales</taxon>
        <taxon>Bacillaceae</taxon>
        <taxon>Caldalkalibacillus</taxon>
    </lineage>
</organism>
<dbReference type="RefSeq" id="WP_307396524.1">
    <property type="nucleotide sequence ID" value="NZ_BAAADK010000008.1"/>
</dbReference>
<name>A0ABT9W2R6_9BACI</name>
<sequence>MIDSYIKTEDPMQKIWSFFHYYQNEPNVKALLLERYKAFPDIQEEKQALRLAYENTHKLIYFLKQGVAYFKSAKESEFIVRPLLLYYGVTSLMKAVILINDPFYPRTTAVLQHGITTRKKKKLHYQFLLDEIKVQRDGLLPLFAEMTLTSSLKVHSKFKVRELLSMVPELQDIYTRKTGEQTLLPVHITEQPLPVTTTASLILEDRQAATANMWELRFIPDKKEGITQTEFESLTDLFVVGLSEHESLLHSDQRTFSLHFESKNPLFTPLQHPQICRNSDGSFFFYTKGTLRISDELVVINMLSYLLGMLCRYDTELWGELVFSFSSSDTYLIEEILQLILRKFPNLVLNQIYQQNLIFIP</sequence>
<evidence type="ECO:0008006" key="3">
    <source>
        <dbReference type="Google" id="ProtNLM"/>
    </source>
</evidence>
<keyword evidence="2" id="KW-1185">Reference proteome</keyword>
<evidence type="ECO:0000313" key="1">
    <source>
        <dbReference type="EMBL" id="MDQ0167534.1"/>
    </source>
</evidence>
<proteinExistence type="predicted"/>
<dbReference type="Proteomes" id="UP001235840">
    <property type="component" value="Unassembled WGS sequence"/>
</dbReference>
<dbReference type="InterPro" id="IPR026988">
    <property type="entry name" value="YaaC-like"/>
</dbReference>
<evidence type="ECO:0000313" key="2">
    <source>
        <dbReference type="Proteomes" id="UP001235840"/>
    </source>
</evidence>
<dbReference type="Pfam" id="PF14175">
    <property type="entry name" value="YaaC"/>
    <property type="match status" value="1"/>
</dbReference>
<accession>A0ABT9W2R6</accession>
<reference evidence="1 2" key="1">
    <citation type="submission" date="2023-07" db="EMBL/GenBank/DDBJ databases">
        <title>Genomic Encyclopedia of Type Strains, Phase IV (KMG-IV): sequencing the most valuable type-strain genomes for metagenomic binning, comparative biology and taxonomic classification.</title>
        <authorList>
            <person name="Goeker M."/>
        </authorList>
    </citation>
    <scope>NUCLEOTIDE SEQUENCE [LARGE SCALE GENOMIC DNA]</scope>
    <source>
        <strain evidence="1 2">DSM 12751</strain>
    </source>
</reference>
<protein>
    <recommendedName>
        <fullName evidence="3">YaaC family protein</fullName>
    </recommendedName>
</protein>
<gene>
    <name evidence="1" type="ORF">J2S11_003459</name>
</gene>